<evidence type="ECO:0008006" key="3">
    <source>
        <dbReference type="Google" id="ProtNLM"/>
    </source>
</evidence>
<dbReference type="KEGG" id="cgrn:4412665_01146"/>
<evidence type="ECO:0000313" key="2">
    <source>
        <dbReference type="Proteomes" id="UP000215332"/>
    </source>
</evidence>
<dbReference type="EMBL" id="LT906441">
    <property type="protein sequence ID" value="SNV34595.1"/>
    <property type="molecule type" value="Genomic_DNA"/>
</dbReference>
<accession>A0A239WIX5</accession>
<evidence type="ECO:0000313" key="1">
    <source>
        <dbReference type="EMBL" id="SNV34595.1"/>
    </source>
</evidence>
<gene>
    <name evidence="1" type="ORF">SAMEA4412665_01146</name>
</gene>
<protein>
    <recommendedName>
        <fullName evidence="3">CopG family transcriptional regulator</fullName>
    </recommendedName>
</protein>
<name>A0A239WIX5_9ACTN</name>
<proteinExistence type="predicted"/>
<sequence length="94" mass="10727">MSEFVPDNGVRVTDEMVRQWASEAESGFEGLQVEPFEGRAWEEVETEPLEPRTIRVSASVWRLIERDASRQGMTVSAWTRQALTREVTQTLKAS</sequence>
<dbReference type="AlphaFoldDB" id="A0A239WIX5"/>
<dbReference type="eggNOG" id="ENOG502ZGM1">
    <property type="taxonomic scope" value="Bacteria"/>
</dbReference>
<reference evidence="1 2" key="1">
    <citation type="submission" date="2017-06" db="EMBL/GenBank/DDBJ databases">
        <authorList>
            <consortium name="Pathogen Informatics"/>
        </authorList>
    </citation>
    <scope>NUCLEOTIDE SEQUENCE [LARGE SCALE GENOMIC DNA]</scope>
    <source>
        <strain evidence="1 2">NCTC11865</strain>
    </source>
</reference>
<dbReference type="Proteomes" id="UP000215332">
    <property type="component" value="Chromosome 1"/>
</dbReference>
<organism evidence="1 2">
    <name type="scientific">Cutibacterium granulosum</name>
    <dbReference type="NCBI Taxonomy" id="33011"/>
    <lineage>
        <taxon>Bacteria</taxon>
        <taxon>Bacillati</taxon>
        <taxon>Actinomycetota</taxon>
        <taxon>Actinomycetes</taxon>
        <taxon>Propionibacteriales</taxon>
        <taxon>Propionibacteriaceae</taxon>
        <taxon>Cutibacterium</taxon>
    </lineage>
</organism>